<evidence type="ECO:0000259" key="5">
    <source>
        <dbReference type="Pfam" id="PF00149"/>
    </source>
</evidence>
<feature type="transmembrane region" description="Helical" evidence="4">
    <location>
        <begin position="833"/>
        <end position="852"/>
    </location>
</feature>
<evidence type="ECO:0000259" key="7">
    <source>
        <dbReference type="Pfam" id="PF20684"/>
    </source>
</evidence>
<feature type="compositionally biased region" description="Basic and acidic residues" evidence="3">
    <location>
        <begin position="615"/>
        <end position="630"/>
    </location>
</feature>
<dbReference type="PANTHER" id="PTHR11575">
    <property type="entry name" value="5'-NUCLEOTIDASE-RELATED"/>
    <property type="match status" value="1"/>
</dbReference>
<evidence type="ECO:0000259" key="6">
    <source>
        <dbReference type="Pfam" id="PF02872"/>
    </source>
</evidence>
<keyword evidence="4" id="KW-0812">Transmembrane</keyword>
<dbReference type="CDD" id="cd07406">
    <property type="entry name" value="MPP_CG11883_N"/>
    <property type="match status" value="1"/>
</dbReference>
<accession>A0ABR3VQM6</accession>
<feature type="compositionally biased region" description="Acidic residues" evidence="3">
    <location>
        <begin position="602"/>
        <end position="614"/>
    </location>
</feature>
<dbReference type="InterPro" id="IPR041821">
    <property type="entry name" value="CG11883_N"/>
</dbReference>
<dbReference type="Pfam" id="PF00149">
    <property type="entry name" value="Metallophos"/>
    <property type="match status" value="1"/>
</dbReference>
<dbReference type="PANTHER" id="PTHR11575:SF48">
    <property type="entry name" value="5'-NUCLEOTIDASE"/>
    <property type="match status" value="1"/>
</dbReference>
<dbReference type="Pfam" id="PF02872">
    <property type="entry name" value="5_nucleotid_C"/>
    <property type="match status" value="1"/>
</dbReference>
<dbReference type="InterPro" id="IPR004843">
    <property type="entry name" value="Calcineurin-like_PHP"/>
</dbReference>
<dbReference type="Gene3D" id="3.90.780.10">
    <property type="entry name" value="5'-Nucleotidase, C-terminal domain"/>
    <property type="match status" value="1"/>
</dbReference>
<keyword evidence="2" id="KW-0732">Signal</keyword>
<dbReference type="Gene3D" id="3.60.21.10">
    <property type="match status" value="1"/>
</dbReference>
<protein>
    <recommendedName>
        <fullName evidence="10">5'-nucleotidase</fullName>
    </recommendedName>
</protein>
<keyword evidence="4" id="KW-1133">Transmembrane helix</keyword>
<feature type="domain" description="5'-Nucleotidase C-terminal" evidence="6">
    <location>
        <begin position="323"/>
        <end position="472"/>
    </location>
</feature>
<feature type="region of interest" description="Disordered" evidence="3">
    <location>
        <begin position="1"/>
        <end position="22"/>
    </location>
</feature>
<sequence>MSPSSAPAASNSASVTFSSGRDVNTTPPDLRILHFNDVYHLDSSSSEPAGGVARFVSVCKEYRDSDRFQGQPNLVTLFSGDVFNPSLESSITKGSHMVPILNLIGTDCACVGNHDLDFGVRQFRHLSSKCHFPWLLANVLDPALGEDVPLGNARKTHIITTSNGLKIGLLGLGEREWLDTINMLPPNIIYRSASEVARELVPQLRAQGVDVVIALTHMREPNDVKLATQLGGENIDLILGGHDHFYGHKYVNGTHVLRSGSDFKNLSYIELRRADPATGRRWDVDIWRRDVVRAVPKDAETIALVDRLTAKLKKSLEKPIGWTAAPLDARFTTVRTRESNIGNFVCDIMRYHYGTDCGLMAAGTIRGDQVYAPGPVRVKDVTDCFPFEDPVVAIRVTGKGIWDALENGVSLYPALEGRFPQVSNIRFTFDPTRPPGSRIVSVDIGGSPLDADRSYLLATRGYMARGKDGYTSLLVKSEGGICEEVVSEENGMLISTMLRQYFLSLTVLARWSGWGPSMERHWSKVADNVAKTHPILKVQQRAKSAPVTPLQFRNPWPGQNPADEAGGDVAKNGSDNKSAWADWTPTRIRQRRMSVPPLLGPAEDDDESSDESDDERSGKMDDNEDANGERARALDRELAVMRRFFARWCRRAGVVSRGTCDELPEEECGAEVSWTRPIAPRVDAMRVYLIMTSYMLSMITGYLRLAPEASRFRNMTIAIICYVTVGGFVFFTILCTHPISSYWTIGECEAHCIPEVYTLLGQAITTAIPNIMVWALPLPSLYQLRLPLRQRLGLLAIFGVGAIAMLTSCLRAYWIPNVVEVTHDVTWDGVTLWMWTTMEVHLGILCGSVIWLKPVVRRAWTWARGMWAFGDVRQAGDTAR</sequence>
<dbReference type="InterPro" id="IPR006179">
    <property type="entry name" value="5_nucleotidase/apyrase"/>
</dbReference>
<dbReference type="SUPFAM" id="SSF56300">
    <property type="entry name" value="Metallo-dependent phosphatases"/>
    <property type="match status" value="1"/>
</dbReference>
<evidence type="ECO:0000313" key="9">
    <source>
        <dbReference type="Proteomes" id="UP001583172"/>
    </source>
</evidence>
<evidence type="ECO:0000256" key="3">
    <source>
        <dbReference type="SAM" id="MobiDB-lite"/>
    </source>
</evidence>
<dbReference type="InterPro" id="IPR008334">
    <property type="entry name" value="5'-Nucleotdase_C"/>
</dbReference>
<dbReference type="InterPro" id="IPR029052">
    <property type="entry name" value="Metallo-depent_PP-like"/>
</dbReference>
<dbReference type="EMBL" id="JAZGSY010000021">
    <property type="protein sequence ID" value="KAL1843241.1"/>
    <property type="molecule type" value="Genomic_DNA"/>
</dbReference>
<feature type="domain" description="Rhodopsin" evidence="7">
    <location>
        <begin position="690"/>
        <end position="858"/>
    </location>
</feature>
<comment type="similarity">
    <text evidence="1">Belongs to the 5'-nucleotidase family.</text>
</comment>
<feature type="transmembrane region" description="Helical" evidence="4">
    <location>
        <begin position="717"/>
        <end position="739"/>
    </location>
</feature>
<feature type="compositionally biased region" description="Low complexity" evidence="3">
    <location>
        <begin position="1"/>
        <end position="14"/>
    </location>
</feature>
<comment type="caution">
    <text evidence="8">The sequence shown here is derived from an EMBL/GenBank/DDBJ whole genome shotgun (WGS) entry which is preliminary data.</text>
</comment>
<gene>
    <name evidence="8" type="ORF">VTJ49DRAFT_2572</name>
</gene>
<feature type="transmembrane region" description="Helical" evidence="4">
    <location>
        <begin position="794"/>
        <end position="813"/>
    </location>
</feature>
<evidence type="ECO:0000256" key="4">
    <source>
        <dbReference type="SAM" id="Phobius"/>
    </source>
</evidence>
<dbReference type="PRINTS" id="PR01607">
    <property type="entry name" value="APYRASEFAMLY"/>
</dbReference>
<dbReference type="InterPro" id="IPR049326">
    <property type="entry name" value="Rhodopsin_dom_fungi"/>
</dbReference>
<name>A0ABR3VQM6_HUMIN</name>
<keyword evidence="9" id="KW-1185">Reference proteome</keyword>
<evidence type="ECO:0000313" key="8">
    <source>
        <dbReference type="EMBL" id="KAL1843241.1"/>
    </source>
</evidence>
<dbReference type="SUPFAM" id="SSF55816">
    <property type="entry name" value="5'-nucleotidase (syn. UDP-sugar hydrolase), C-terminal domain"/>
    <property type="match status" value="1"/>
</dbReference>
<keyword evidence="4" id="KW-0472">Membrane</keyword>
<reference evidence="8 9" key="1">
    <citation type="journal article" date="2024" name="Commun. Biol.">
        <title>Comparative genomic analysis of thermophilic fungi reveals convergent evolutionary adaptations and gene losses.</title>
        <authorList>
            <person name="Steindorff A.S."/>
            <person name="Aguilar-Pontes M.V."/>
            <person name="Robinson A.J."/>
            <person name="Andreopoulos B."/>
            <person name="LaButti K."/>
            <person name="Kuo A."/>
            <person name="Mondo S."/>
            <person name="Riley R."/>
            <person name="Otillar R."/>
            <person name="Haridas S."/>
            <person name="Lipzen A."/>
            <person name="Grimwood J."/>
            <person name="Schmutz J."/>
            <person name="Clum A."/>
            <person name="Reid I.D."/>
            <person name="Moisan M.C."/>
            <person name="Butler G."/>
            <person name="Nguyen T.T.M."/>
            <person name="Dewar K."/>
            <person name="Conant G."/>
            <person name="Drula E."/>
            <person name="Henrissat B."/>
            <person name="Hansel C."/>
            <person name="Singer S."/>
            <person name="Hutchinson M.I."/>
            <person name="de Vries R.P."/>
            <person name="Natvig D.O."/>
            <person name="Powell A.J."/>
            <person name="Tsang A."/>
            <person name="Grigoriev I.V."/>
        </authorList>
    </citation>
    <scope>NUCLEOTIDE SEQUENCE [LARGE SCALE GENOMIC DNA]</scope>
    <source>
        <strain evidence="8 9">CBS 620.91</strain>
    </source>
</reference>
<organism evidence="8 9">
    <name type="scientific">Humicola insolens</name>
    <name type="common">Soft-rot fungus</name>
    <dbReference type="NCBI Taxonomy" id="85995"/>
    <lineage>
        <taxon>Eukaryota</taxon>
        <taxon>Fungi</taxon>
        <taxon>Dikarya</taxon>
        <taxon>Ascomycota</taxon>
        <taxon>Pezizomycotina</taxon>
        <taxon>Sordariomycetes</taxon>
        <taxon>Sordariomycetidae</taxon>
        <taxon>Sordariales</taxon>
        <taxon>Chaetomiaceae</taxon>
        <taxon>Mycothermus</taxon>
    </lineage>
</organism>
<proteinExistence type="inferred from homology"/>
<feature type="transmembrane region" description="Helical" evidence="4">
    <location>
        <begin position="759"/>
        <end position="782"/>
    </location>
</feature>
<evidence type="ECO:0000256" key="2">
    <source>
        <dbReference type="ARBA" id="ARBA00022729"/>
    </source>
</evidence>
<dbReference type="Pfam" id="PF20684">
    <property type="entry name" value="Fung_rhodopsin"/>
    <property type="match status" value="1"/>
</dbReference>
<dbReference type="Proteomes" id="UP001583172">
    <property type="component" value="Unassembled WGS sequence"/>
</dbReference>
<dbReference type="InterPro" id="IPR036907">
    <property type="entry name" value="5'-Nucleotdase_C_sf"/>
</dbReference>
<evidence type="ECO:0000256" key="1">
    <source>
        <dbReference type="ARBA" id="ARBA00006654"/>
    </source>
</evidence>
<evidence type="ECO:0008006" key="10">
    <source>
        <dbReference type="Google" id="ProtNLM"/>
    </source>
</evidence>
<feature type="domain" description="Calcineurin-like phosphoesterase" evidence="5">
    <location>
        <begin position="30"/>
        <end position="245"/>
    </location>
</feature>
<feature type="region of interest" description="Disordered" evidence="3">
    <location>
        <begin position="539"/>
        <end position="630"/>
    </location>
</feature>
<feature type="transmembrane region" description="Helical" evidence="4">
    <location>
        <begin position="685"/>
        <end position="705"/>
    </location>
</feature>